<feature type="transmembrane region" description="Helical" evidence="7">
    <location>
        <begin position="447"/>
        <end position="469"/>
    </location>
</feature>
<dbReference type="Gene3D" id="1.20.1250.20">
    <property type="entry name" value="MFS general substrate transporter like domains"/>
    <property type="match status" value="2"/>
</dbReference>
<dbReference type="InterPro" id="IPR036259">
    <property type="entry name" value="MFS_trans_sf"/>
</dbReference>
<keyword evidence="9" id="KW-0762">Sugar transport</keyword>
<dbReference type="KEGG" id="bmic:BMR1_01G02435"/>
<feature type="transmembrane region" description="Helical" evidence="7">
    <location>
        <begin position="88"/>
        <end position="105"/>
    </location>
</feature>
<feature type="transmembrane region" description="Helical" evidence="7">
    <location>
        <begin position="143"/>
        <end position="163"/>
    </location>
</feature>
<feature type="transmembrane region" description="Helical" evidence="7">
    <location>
        <begin position="514"/>
        <end position="536"/>
    </location>
</feature>
<dbReference type="PROSITE" id="PS50850">
    <property type="entry name" value="MFS"/>
    <property type="match status" value="1"/>
</dbReference>
<organism evidence="9 10">
    <name type="scientific">Babesia microti (strain RI)</name>
    <dbReference type="NCBI Taxonomy" id="1133968"/>
    <lineage>
        <taxon>Eukaryota</taxon>
        <taxon>Sar</taxon>
        <taxon>Alveolata</taxon>
        <taxon>Apicomplexa</taxon>
        <taxon>Aconoidasida</taxon>
        <taxon>Piroplasmida</taxon>
        <taxon>Babesiidae</taxon>
        <taxon>Babesia</taxon>
    </lineage>
</organism>
<reference evidence="9 10" key="1">
    <citation type="journal article" date="2012" name="Nucleic Acids Res.">
        <title>Sequencing of the smallest Apicomplexan genome from the human pathogen Babesia microti.</title>
        <authorList>
            <person name="Cornillot E."/>
            <person name="Hadj-Kaddour K."/>
            <person name="Dassouli A."/>
            <person name="Noel B."/>
            <person name="Ranwez V."/>
            <person name="Vacherie B."/>
            <person name="Augagneur Y."/>
            <person name="Bres V."/>
            <person name="Duclos A."/>
            <person name="Randazzo S."/>
            <person name="Carcy B."/>
            <person name="Debierre-Grockiego F."/>
            <person name="Delbecq S."/>
            <person name="Moubri-Menage K."/>
            <person name="Shams-Eldin H."/>
            <person name="Usmani-Brown S."/>
            <person name="Bringaud F."/>
            <person name="Wincker P."/>
            <person name="Vivares C.P."/>
            <person name="Schwarz R.T."/>
            <person name="Schetters T.P."/>
            <person name="Krause P.J."/>
            <person name="Gorenflot A."/>
            <person name="Berry V."/>
            <person name="Barbe V."/>
            <person name="Ben Mamoun C."/>
        </authorList>
    </citation>
    <scope>NUCLEOTIDE SEQUENCE [LARGE SCALE GENOMIC DNA]</scope>
    <source>
        <strain evidence="9 10">RI</strain>
    </source>
</reference>
<dbReference type="InterPro" id="IPR020846">
    <property type="entry name" value="MFS_dom"/>
</dbReference>
<comment type="subcellular location">
    <subcellularLocation>
        <location evidence="1">Membrane</location>
        <topology evidence="1">Multi-pass membrane protein</topology>
    </subcellularLocation>
</comment>
<feature type="transmembrane region" description="Helical" evidence="7">
    <location>
        <begin position="206"/>
        <end position="227"/>
    </location>
</feature>
<keyword evidence="2" id="KW-0813">Transport</keyword>
<dbReference type="Pfam" id="PF07690">
    <property type="entry name" value="MFS_1"/>
    <property type="match status" value="1"/>
</dbReference>
<feature type="transmembrane region" description="Helical" evidence="7">
    <location>
        <begin position="117"/>
        <end position="137"/>
    </location>
</feature>
<accession>I7IPG9</accession>
<dbReference type="EMBL" id="FO082871">
    <property type="protein sequence ID" value="CCF72945.1"/>
    <property type="molecule type" value="Genomic_DNA"/>
</dbReference>
<feature type="transmembrane region" description="Helical" evidence="7">
    <location>
        <begin position="481"/>
        <end position="502"/>
    </location>
</feature>
<dbReference type="VEuPathDB" id="PiroplasmaDB:BMR1_01G02435"/>
<dbReference type="GO" id="GO:0016020">
    <property type="term" value="C:membrane"/>
    <property type="evidence" value="ECO:0007669"/>
    <property type="project" value="UniProtKB-SubCell"/>
</dbReference>
<dbReference type="CDD" id="cd06174">
    <property type="entry name" value="MFS"/>
    <property type="match status" value="1"/>
</dbReference>
<dbReference type="InterPro" id="IPR044770">
    <property type="entry name" value="MFS_spinster-like"/>
</dbReference>
<evidence type="ECO:0000259" key="8">
    <source>
        <dbReference type="PROSITE" id="PS50850"/>
    </source>
</evidence>
<dbReference type="GeneID" id="24423561"/>
<dbReference type="PANTHER" id="PTHR23505">
    <property type="entry name" value="SPINSTER"/>
    <property type="match status" value="1"/>
</dbReference>
<reference evidence="9 10" key="3">
    <citation type="journal article" date="2016" name="Sci. Rep.">
        <title>Genome-wide diversity and gene expression profiling of Babesia microti isolates identify polymorphic genes that mediate host-pathogen interactions.</title>
        <authorList>
            <person name="Silva J.C."/>
            <person name="Cornillot E."/>
            <person name="McCracken C."/>
            <person name="Usmani-Brown S."/>
            <person name="Dwivedi A."/>
            <person name="Ifeonu O.O."/>
            <person name="Crabtree J."/>
            <person name="Gotia H.T."/>
            <person name="Virji A.Z."/>
            <person name="Reynes C."/>
            <person name="Colinge J."/>
            <person name="Kumar V."/>
            <person name="Lawres L."/>
            <person name="Pazzi J.E."/>
            <person name="Pablo J.V."/>
            <person name="Hung C."/>
            <person name="Brancato J."/>
            <person name="Kumari P."/>
            <person name="Orvis J."/>
            <person name="Tretina K."/>
            <person name="Chibucos M."/>
            <person name="Ott S."/>
            <person name="Sadzewicz L."/>
            <person name="Sengamalay N."/>
            <person name="Shetty A.C."/>
            <person name="Su Q."/>
            <person name="Tallon L."/>
            <person name="Fraser C.M."/>
            <person name="Frutos R."/>
            <person name="Molina D.M."/>
            <person name="Krause P.J."/>
            <person name="Ben Mamoun C."/>
        </authorList>
    </citation>
    <scope>NUCLEOTIDE SEQUENCE [LARGE SCALE GENOMIC DNA]</scope>
    <source>
        <strain evidence="9 10">RI</strain>
    </source>
</reference>
<evidence type="ECO:0000256" key="7">
    <source>
        <dbReference type="SAM" id="Phobius"/>
    </source>
</evidence>
<evidence type="ECO:0000256" key="3">
    <source>
        <dbReference type="ARBA" id="ARBA00022692"/>
    </source>
</evidence>
<evidence type="ECO:0000313" key="10">
    <source>
        <dbReference type="Proteomes" id="UP000002899"/>
    </source>
</evidence>
<keyword evidence="10" id="KW-1185">Reference proteome</keyword>
<evidence type="ECO:0000256" key="4">
    <source>
        <dbReference type="ARBA" id="ARBA00022989"/>
    </source>
</evidence>
<keyword evidence="4 7" id="KW-1133">Transmembrane helix</keyword>
<evidence type="ECO:0000313" key="9">
    <source>
        <dbReference type="EMBL" id="CCF72945.1"/>
    </source>
</evidence>
<comment type="similarity">
    <text evidence="6">Belongs to the major facilitator superfamily. Spinster (TC 2.A.1.49) family.</text>
</comment>
<feature type="transmembrane region" description="Helical" evidence="7">
    <location>
        <begin position="420"/>
        <end position="441"/>
    </location>
</feature>
<evidence type="ECO:0000256" key="1">
    <source>
        <dbReference type="ARBA" id="ARBA00004141"/>
    </source>
</evidence>
<dbReference type="InterPro" id="IPR011701">
    <property type="entry name" value="MFS"/>
</dbReference>
<sequence>MSDKHFCTSQEASASIKSDDDTNKYTNDALQTEIDLNIQRGNQYGIIGDLYVFILIILLEIFVNYDVGSMAVMINFVKEPYNFSETELGILGALPFFGLIVITTFSGKLLLRFKAQYLCSLGLSTNLVAIVILAVAFHKSLFYIGRFTIGITQAIFVIYAPVWVDTYSPLKYRTLWMGILQGSIIIGTVFGYGITAMLGSFSSWGWRYSLCIQAVGLFIQFVLYVILPGNKVNLPLHLEFGDSKLSTIMSNSELSHNGTITRVSMPNIGSGTCENPHRRRLSDGQIYEKFHSPSILSISQYKMHLGIQNQSKYLNSSTDGIVDKPKAILESSCTCNDFFALFKNGMYVPIVITLCALYFELTGIQYWITSYLIRMCEVSEVLVYVVFSVTAVTSPTFGVLFGSAIVDCVAGYDENSVMRILYISFFWSLLCLGCGIIVTFFKRNFYVLVTNIWIVLFFGGCIVPPAMVLSINSVEPRLRALASSVSAAMYNIFGYMAGSILPGYVADIVGDFTAIIYVIFLWAVFGTFGMFVCILVKLYQKSKKNHNNASTCV</sequence>
<dbReference type="Proteomes" id="UP000002899">
    <property type="component" value="Chromosome I"/>
</dbReference>
<evidence type="ECO:0000256" key="5">
    <source>
        <dbReference type="ARBA" id="ARBA00023136"/>
    </source>
</evidence>
<dbReference type="AlphaFoldDB" id="I7IPG9"/>
<dbReference type="SUPFAM" id="SSF103473">
    <property type="entry name" value="MFS general substrate transporter"/>
    <property type="match status" value="1"/>
</dbReference>
<dbReference type="RefSeq" id="XP_012647554.1">
    <property type="nucleotide sequence ID" value="XM_012792100.1"/>
</dbReference>
<keyword evidence="3 7" id="KW-0812">Transmembrane</keyword>
<feature type="transmembrane region" description="Helical" evidence="7">
    <location>
        <begin position="381"/>
        <end position="408"/>
    </location>
</feature>
<name>I7IPG9_BABMR</name>
<evidence type="ECO:0000256" key="6">
    <source>
        <dbReference type="ARBA" id="ARBA00024338"/>
    </source>
</evidence>
<feature type="transmembrane region" description="Helical" evidence="7">
    <location>
        <begin position="346"/>
        <end position="369"/>
    </location>
</feature>
<keyword evidence="5 7" id="KW-0472">Membrane</keyword>
<dbReference type="PANTHER" id="PTHR23505:SF9">
    <property type="entry name" value="PROTEIN, PUTATIVE-RELATED"/>
    <property type="match status" value="1"/>
</dbReference>
<reference evidence="9 10" key="2">
    <citation type="journal article" date="2013" name="PLoS ONE">
        <title>Whole genome mapping and re-organization of the nuclear and mitochondrial genomes of Babesia microti isolates.</title>
        <authorList>
            <person name="Cornillot E."/>
            <person name="Dassouli A."/>
            <person name="Garg A."/>
            <person name="Pachikara N."/>
            <person name="Randazzo S."/>
            <person name="Depoix D."/>
            <person name="Carcy B."/>
            <person name="Delbecq S."/>
            <person name="Frutos R."/>
            <person name="Silva J.C."/>
            <person name="Sutton R."/>
            <person name="Krause P.J."/>
            <person name="Mamoun C.B."/>
        </authorList>
    </citation>
    <scope>NUCLEOTIDE SEQUENCE [LARGE SCALE GENOMIC DNA]</scope>
    <source>
        <strain evidence="9 10">RI</strain>
    </source>
</reference>
<feature type="transmembrane region" description="Helical" evidence="7">
    <location>
        <begin position="175"/>
        <end position="194"/>
    </location>
</feature>
<protein>
    <submittedName>
        <fullName evidence="9">Sugar transporter, putative</fullName>
    </submittedName>
</protein>
<dbReference type="OMA" id="VAGWMSY"/>
<gene>
    <name evidence="9" type="ORF">BMR1_01G02435</name>
</gene>
<dbReference type="OrthoDB" id="331466at2759"/>
<evidence type="ECO:0000256" key="2">
    <source>
        <dbReference type="ARBA" id="ARBA00022448"/>
    </source>
</evidence>
<feature type="transmembrane region" description="Helical" evidence="7">
    <location>
        <begin position="50"/>
        <end position="76"/>
    </location>
</feature>
<feature type="domain" description="Major facilitator superfamily (MFS) profile" evidence="8">
    <location>
        <begin position="52"/>
        <end position="541"/>
    </location>
</feature>
<proteinExistence type="inferred from homology"/>
<dbReference type="GO" id="GO:0022857">
    <property type="term" value="F:transmembrane transporter activity"/>
    <property type="evidence" value="ECO:0007669"/>
    <property type="project" value="InterPro"/>
</dbReference>